<dbReference type="EMBL" id="JADFTS010000004">
    <property type="protein sequence ID" value="KAF9608587.1"/>
    <property type="molecule type" value="Genomic_DNA"/>
</dbReference>
<evidence type="ECO:0000259" key="1">
    <source>
        <dbReference type="Pfam" id="PF22950"/>
    </source>
</evidence>
<dbReference type="Pfam" id="PF22950">
    <property type="entry name" value="DUF7026"/>
    <property type="match status" value="1"/>
</dbReference>
<name>A0A835LXF8_9MAGN</name>
<feature type="domain" description="DUF7026" evidence="1">
    <location>
        <begin position="61"/>
        <end position="110"/>
    </location>
</feature>
<dbReference type="OrthoDB" id="1920063at2759"/>
<accession>A0A835LXF8</accession>
<organism evidence="2 3">
    <name type="scientific">Coptis chinensis</name>
    <dbReference type="NCBI Taxonomy" id="261450"/>
    <lineage>
        <taxon>Eukaryota</taxon>
        <taxon>Viridiplantae</taxon>
        <taxon>Streptophyta</taxon>
        <taxon>Embryophyta</taxon>
        <taxon>Tracheophyta</taxon>
        <taxon>Spermatophyta</taxon>
        <taxon>Magnoliopsida</taxon>
        <taxon>Ranunculales</taxon>
        <taxon>Ranunculaceae</taxon>
        <taxon>Coptidoideae</taxon>
        <taxon>Coptis</taxon>
    </lineage>
</organism>
<dbReference type="InterPro" id="IPR054290">
    <property type="entry name" value="DUF7026"/>
</dbReference>
<dbReference type="Proteomes" id="UP000631114">
    <property type="component" value="Unassembled WGS sequence"/>
</dbReference>
<dbReference type="AlphaFoldDB" id="A0A835LXF8"/>
<evidence type="ECO:0000313" key="3">
    <source>
        <dbReference type="Proteomes" id="UP000631114"/>
    </source>
</evidence>
<protein>
    <recommendedName>
        <fullName evidence="1">DUF7026 domain-containing protein</fullName>
    </recommendedName>
</protein>
<keyword evidence="3" id="KW-1185">Reference proteome</keyword>
<proteinExistence type="predicted"/>
<reference evidence="2 3" key="1">
    <citation type="submission" date="2020-10" db="EMBL/GenBank/DDBJ databases">
        <title>The Coptis chinensis genome and diversification of protoberbering-type alkaloids.</title>
        <authorList>
            <person name="Wang B."/>
            <person name="Shu S."/>
            <person name="Song C."/>
            <person name="Liu Y."/>
        </authorList>
    </citation>
    <scope>NUCLEOTIDE SEQUENCE [LARGE SCALE GENOMIC DNA]</scope>
    <source>
        <strain evidence="2">HL-2020</strain>
        <tissue evidence="2">Leaf</tissue>
    </source>
</reference>
<evidence type="ECO:0000313" key="2">
    <source>
        <dbReference type="EMBL" id="KAF9608587.1"/>
    </source>
</evidence>
<gene>
    <name evidence="2" type="ORF">IFM89_010019</name>
</gene>
<sequence>MALRAPLFSPNFIPKSQTHSFPSRPFSVNFNFKLSCKNDNSISDAELAAEMAKIKTQLVQKEEAMKKSKEILLNEFCKYLGLETEVVKDKWGKMDGIEKMVWAKGFVNDWGEAFHPLSSKSVLEMVDECLVEEKEDPSTVSSTSFNLDSIKKMIGFWE</sequence>
<comment type="caution">
    <text evidence="2">The sequence shown here is derived from an EMBL/GenBank/DDBJ whole genome shotgun (WGS) entry which is preliminary data.</text>
</comment>